<keyword evidence="1" id="KW-0175">Coiled coil</keyword>
<dbReference type="AlphaFoldDB" id="A0AAE0CD49"/>
<evidence type="ECO:0000313" key="2">
    <source>
        <dbReference type="EMBL" id="KAK3252902.1"/>
    </source>
</evidence>
<dbReference type="Proteomes" id="UP001190700">
    <property type="component" value="Unassembled WGS sequence"/>
</dbReference>
<proteinExistence type="predicted"/>
<gene>
    <name evidence="2" type="ORF">CYMTET_37823</name>
</gene>
<evidence type="ECO:0000313" key="3">
    <source>
        <dbReference type="Proteomes" id="UP001190700"/>
    </source>
</evidence>
<evidence type="ECO:0000256" key="1">
    <source>
        <dbReference type="SAM" id="Coils"/>
    </source>
</evidence>
<evidence type="ECO:0008006" key="4">
    <source>
        <dbReference type="Google" id="ProtNLM"/>
    </source>
</evidence>
<comment type="caution">
    <text evidence="2">The sequence shown here is derived from an EMBL/GenBank/DDBJ whole genome shotgun (WGS) entry which is preliminary data.</text>
</comment>
<feature type="coiled-coil region" evidence="1">
    <location>
        <begin position="299"/>
        <end position="326"/>
    </location>
</feature>
<protein>
    <recommendedName>
        <fullName evidence="4">DUF218 domain-containing protein</fullName>
    </recommendedName>
</protein>
<keyword evidence="3" id="KW-1185">Reference proteome</keyword>
<sequence>MQFTVAIAVSATGLFFCANKAFHTFFASRLGNIDVGGACHPSVNKAVSEQRSNAQAGDIHSLWRFLCVTDQDEVKSFGSNEIISQKDSDKNSIIFVSGNWYDQSKVAAVLALARELPRATVLLTGGIGRLTDASSKAAGGEALLMRARLVAAGLAQDRISVFTGGLVTTHNLQALLLFMKQRHEGAMVASARVFVVEESYLMRRVLATLLALLLKDDVALSHIQSLTPVPTETSWDGLIRKHGDHEGIAAFFVLGELQRLLQYSSPKASVYLFPQDAAFGGTLPPGTPCSGLMSVLGDLQRSSLEVSIVENAIKTLESEYRTAIDQFKRVINLGPDNVMQQLAPKTSR</sequence>
<dbReference type="EMBL" id="LGRX02025100">
    <property type="protein sequence ID" value="KAK3252902.1"/>
    <property type="molecule type" value="Genomic_DNA"/>
</dbReference>
<name>A0AAE0CD49_9CHLO</name>
<organism evidence="2 3">
    <name type="scientific">Cymbomonas tetramitiformis</name>
    <dbReference type="NCBI Taxonomy" id="36881"/>
    <lineage>
        <taxon>Eukaryota</taxon>
        <taxon>Viridiplantae</taxon>
        <taxon>Chlorophyta</taxon>
        <taxon>Pyramimonadophyceae</taxon>
        <taxon>Pyramimonadales</taxon>
        <taxon>Pyramimonadaceae</taxon>
        <taxon>Cymbomonas</taxon>
    </lineage>
</organism>
<accession>A0AAE0CD49</accession>
<reference evidence="2 3" key="1">
    <citation type="journal article" date="2015" name="Genome Biol. Evol.">
        <title>Comparative Genomics of a Bacterivorous Green Alga Reveals Evolutionary Causalities and Consequences of Phago-Mixotrophic Mode of Nutrition.</title>
        <authorList>
            <person name="Burns J.A."/>
            <person name="Paasch A."/>
            <person name="Narechania A."/>
            <person name="Kim E."/>
        </authorList>
    </citation>
    <scope>NUCLEOTIDE SEQUENCE [LARGE SCALE GENOMIC DNA]</scope>
    <source>
        <strain evidence="2 3">PLY_AMNH</strain>
    </source>
</reference>